<geneLocation type="chloroplast" evidence="2"/>
<keyword evidence="1" id="KW-0472">Membrane</keyword>
<evidence type="ECO:0000313" key="2">
    <source>
        <dbReference type="EMBL" id="ARW60716.1"/>
    </source>
</evidence>
<organism evidence="2">
    <name type="scientific">Polysiphonia sp</name>
    <dbReference type="NCBI Taxonomy" id="1967842"/>
    <lineage>
        <taxon>Eukaryota</taxon>
        <taxon>Rhodophyta</taxon>
        <taxon>Florideophyceae</taxon>
        <taxon>Rhodymeniophycidae</taxon>
        <taxon>Ceramiales</taxon>
        <taxon>Rhodomelaceae</taxon>
        <taxon>Polysiphonioideae</taxon>
        <taxon>Polysiphonia</taxon>
    </lineage>
</organism>
<dbReference type="AlphaFoldDB" id="A0A1Z1M3W4"/>
<keyword evidence="1" id="KW-0812">Transmembrane</keyword>
<keyword evidence="2" id="KW-0934">Plastid</keyword>
<keyword evidence="1" id="KW-1133">Transmembrane helix</keyword>
<name>A0A1Z1M3W4_9FLOR</name>
<feature type="transmembrane region" description="Helical" evidence="1">
    <location>
        <begin position="14"/>
        <end position="33"/>
    </location>
</feature>
<proteinExistence type="predicted"/>
<gene>
    <name evidence="2" type="primary">orf50b</name>
</gene>
<reference evidence="2" key="1">
    <citation type="journal article" date="2017" name="J. Phycol.">
        <title>Analysis of chloroplast genomes and a supermatrix inform reclassification of the Rhodomelaceae (Rhodophyta).</title>
        <authorList>
            <person name="Diaz-Tapia P."/>
            <person name="Maggs C.A."/>
            <person name="West J.A."/>
            <person name="Verbruggen H."/>
        </authorList>
    </citation>
    <scope>NUCLEOTIDE SEQUENCE</scope>
    <source>
        <strain evidence="2">JH1432</strain>
    </source>
</reference>
<keyword evidence="2" id="KW-0150">Chloroplast</keyword>
<evidence type="ECO:0000256" key="1">
    <source>
        <dbReference type="SAM" id="Phobius"/>
    </source>
</evidence>
<accession>A0A1Z1M3W4</accession>
<dbReference type="EMBL" id="MF101414">
    <property type="protein sequence ID" value="ARW60716.1"/>
    <property type="molecule type" value="Genomic_DNA"/>
</dbReference>
<protein>
    <submittedName>
        <fullName evidence="2">Uncharacterized protein</fullName>
    </submittedName>
</protein>
<sequence>MVRCYCYNLSFRSYHSAIIGFHAHNFYFLLNYLSSRFRHNKTNEHKYDII</sequence>